<dbReference type="AlphaFoldDB" id="A0A7R8UTK9"/>
<dbReference type="PANTHER" id="PTHR39957">
    <property type="entry name" value="AT09846P1-RELATED"/>
    <property type="match status" value="1"/>
</dbReference>
<evidence type="ECO:0000313" key="5">
    <source>
        <dbReference type="EMBL" id="CAD7086772.1"/>
    </source>
</evidence>
<proteinExistence type="predicted"/>
<dbReference type="SMART" id="SM01318">
    <property type="entry name" value="SVWC"/>
    <property type="match status" value="1"/>
</dbReference>
<dbReference type="OrthoDB" id="7769664at2759"/>
<dbReference type="InterPro" id="IPR029277">
    <property type="entry name" value="SVWC_dom"/>
</dbReference>
<dbReference type="FunCoup" id="A0A7R8UTK9">
    <property type="interactions" value="71"/>
</dbReference>
<evidence type="ECO:0000259" key="4">
    <source>
        <dbReference type="SMART" id="SM01318"/>
    </source>
</evidence>
<evidence type="ECO:0000256" key="2">
    <source>
        <dbReference type="ARBA" id="ARBA00022525"/>
    </source>
</evidence>
<dbReference type="Pfam" id="PF15430">
    <property type="entry name" value="SVWC"/>
    <property type="match status" value="1"/>
</dbReference>
<keyword evidence="2" id="KW-0964">Secreted</keyword>
<dbReference type="GO" id="GO:0005576">
    <property type="term" value="C:extracellular region"/>
    <property type="evidence" value="ECO:0007669"/>
    <property type="project" value="UniProtKB-SubCell"/>
</dbReference>
<feature type="domain" description="Single" evidence="4">
    <location>
        <begin position="41"/>
        <end position="107"/>
    </location>
</feature>
<dbReference type="InParanoid" id="A0A7R8UTK9"/>
<evidence type="ECO:0000313" key="6">
    <source>
        <dbReference type="Proteomes" id="UP000594454"/>
    </source>
</evidence>
<evidence type="ECO:0000256" key="3">
    <source>
        <dbReference type="SAM" id="SignalP"/>
    </source>
</evidence>
<dbReference type="Proteomes" id="UP000594454">
    <property type="component" value="Chromosome 4"/>
</dbReference>
<sequence length="154" mass="17365">MSYPKSNPHGGIVTLTIVVLFIVSWSSAKSVDPRNYIDGRCVDPETKRELFIGEYFHRPGQCVRVQCLGDLSIWEDKCNDPRIQGNCIKEFLNMDQAYPNCCPLYKCEYHIGSTKEIRVFDHHGNIVSRSVTNIILVENNGAGSVMTQAIKVTI</sequence>
<accession>A0A7R8UTK9</accession>
<comment type="subcellular location">
    <subcellularLocation>
        <location evidence="1">Secreted</location>
    </subcellularLocation>
</comment>
<name>A0A7R8UTK9_HERIL</name>
<reference evidence="5 6" key="1">
    <citation type="submission" date="2020-11" db="EMBL/GenBank/DDBJ databases">
        <authorList>
            <person name="Wallbank WR R."/>
            <person name="Pardo Diaz C."/>
            <person name="Kozak K."/>
            <person name="Martin S."/>
            <person name="Jiggins C."/>
            <person name="Moest M."/>
            <person name="Warren A I."/>
            <person name="Generalovic N T."/>
            <person name="Byers J.R.P. K."/>
            <person name="Montejo-Kovacevich G."/>
            <person name="Yen C E."/>
        </authorList>
    </citation>
    <scope>NUCLEOTIDE SEQUENCE [LARGE SCALE GENOMIC DNA]</scope>
</reference>
<evidence type="ECO:0000256" key="1">
    <source>
        <dbReference type="ARBA" id="ARBA00004613"/>
    </source>
</evidence>
<protein>
    <recommendedName>
        <fullName evidence="4">Single domain-containing protein</fullName>
    </recommendedName>
</protein>
<dbReference type="PANTHER" id="PTHR39957:SF1">
    <property type="entry name" value="AT09846P1-RELATED"/>
    <property type="match status" value="1"/>
</dbReference>
<keyword evidence="6" id="KW-1185">Reference proteome</keyword>
<feature type="signal peptide" evidence="3">
    <location>
        <begin position="1"/>
        <end position="30"/>
    </location>
</feature>
<dbReference type="InterPro" id="IPR053308">
    <property type="entry name" value="Vago-like"/>
</dbReference>
<feature type="chain" id="PRO_5031378579" description="Single domain-containing protein" evidence="3">
    <location>
        <begin position="31"/>
        <end position="154"/>
    </location>
</feature>
<organism evidence="5 6">
    <name type="scientific">Hermetia illucens</name>
    <name type="common">Black soldier fly</name>
    <dbReference type="NCBI Taxonomy" id="343691"/>
    <lineage>
        <taxon>Eukaryota</taxon>
        <taxon>Metazoa</taxon>
        <taxon>Ecdysozoa</taxon>
        <taxon>Arthropoda</taxon>
        <taxon>Hexapoda</taxon>
        <taxon>Insecta</taxon>
        <taxon>Pterygota</taxon>
        <taxon>Neoptera</taxon>
        <taxon>Endopterygota</taxon>
        <taxon>Diptera</taxon>
        <taxon>Brachycera</taxon>
        <taxon>Stratiomyomorpha</taxon>
        <taxon>Stratiomyidae</taxon>
        <taxon>Hermetiinae</taxon>
        <taxon>Hermetia</taxon>
    </lineage>
</organism>
<dbReference type="EMBL" id="LR899012">
    <property type="protein sequence ID" value="CAD7086772.1"/>
    <property type="molecule type" value="Genomic_DNA"/>
</dbReference>
<gene>
    <name evidence="5" type="ORF">HERILL_LOCUS9520</name>
</gene>
<dbReference type="OMA" id="YECKSSK"/>
<keyword evidence="3" id="KW-0732">Signal</keyword>